<keyword evidence="5" id="KW-0539">Nucleus</keyword>
<dbReference type="PROSITE" id="PS50982">
    <property type="entry name" value="MBD"/>
    <property type="match status" value="1"/>
</dbReference>
<keyword evidence="3" id="KW-0238">DNA-binding</keyword>
<dbReference type="Proteomes" id="UP000886520">
    <property type="component" value="Chromosome 12"/>
</dbReference>
<evidence type="ECO:0000313" key="8">
    <source>
        <dbReference type="Proteomes" id="UP000886520"/>
    </source>
</evidence>
<dbReference type="AlphaFoldDB" id="A0A9D4UR24"/>
<dbReference type="InterPro" id="IPR001739">
    <property type="entry name" value="Methyl_CpG_DNA-bd"/>
</dbReference>
<evidence type="ECO:0000256" key="2">
    <source>
        <dbReference type="ARBA" id="ARBA00023015"/>
    </source>
</evidence>
<evidence type="ECO:0000313" key="7">
    <source>
        <dbReference type="EMBL" id="KAI5072411.1"/>
    </source>
</evidence>
<evidence type="ECO:0000256" key="4">
    <source>
        <dbReference type="ARBA" id="ARBA00023163"/>
    </source>
</evidence>
<keyword evidence="2" id="KW-0805">Transcription regulation</keyword>
<gene>
    <name evidence="7" type="ORF">GOP47_0012517</name>
</gene>
<proteinExistence type="predicted"/>
<evidence type="ECO:0000259" key="6">
    <source>
        <dbReference type="PROSITE" id="PS50982"/>
    </source>
</evidence>
<protein>
    <recommendedName>
        <fullName evidence="6">MBD domain-containing protein</fullName>
    </recommendedName>
</protein>
<keyword evidence="4" id="KW-0804">Transcription</keyword>
<keyword evidence="8" id="KW-1185">Reference proteome</keyword>
<dbReference type="EMBL" id="JABFUD020000012">
    <property type="protein sequence ID" value="KAI5072411.1"/>
    <property type="molecule type" value="Genomic_DNA"/>
</dbReference>
<evidence type="ECO:0000256" key="3">
    <source>
        <dbReference type="ARBA" id="ARBA00023125"/>
    </source>
</evidence>
<dbReference type="SUPFAM" id="SSF54171">
    <property type="entry name" value="DNA-binding domain"/>
    <property type="match status" value="1"/>
</dbReference>
<dbReference type="OrthoDB" id="10072024at2759"/>
<dbReference type="PANTHER" id="PTHR12396">
    <property type="entry name" value="METHYL-CPG BINDING PROTEIN, MBD"/>
    <property type="match status" value="1"/>
</dbReference>
<accession>A0A9D4UR24</accession>
<dbReference type="InterPro" id="IPR016177">
    <property type="entry name" value="DNA-bd_dom_sf"/>
</dbReference>
<reference evidence="7" key="1">
    <citation type="submission" date="2021-01" db="EMBL/GenBank/DDBJ databases">
        <title>Adiantum capillus-veneris genome.</title>
        <authorList>
            <person name="Fang Y."/>
            <person name="Liao Q."/>
        </authorList>
    </citation>
    <scope>NUCLEOTIDE SEQUENCE</scope>
    <source>
        <strain evidence="7">H3</strain>
        <tissue evidence="7">Leaf</tissue>
    </source>
</reference>
<dbReference type="Gene3D" id="3.30.890.10">
    <property type="entry name" value="Methyl-cpg-binding Protein 2, Chain A"/>
    <property type="match status" value="1"/>
</dbReference>
<evidence type="ECO:0000256" key="5">
    <source>
        <dbReference type="ARBA" id="ARBA00023242"/>
    </source>
</evidence>
<organism evidence="7 8">
    <name type="scientific">Adiantum capillus-veneris</name>
    <name type="common">Maidenhair fern</name>
    <dbReference type="NCBI Taxonomy" id="13818"/>
    <lineage>
        <taxon>Eukaryota</taxon>
        <taxon>Viridiplantae</taxon>
        <taxon>Streptophyta</taxon>
        <taxon>Embryophyta</taxon>
        <taxon>Tracheophyta</taxon>
        <taxon>Polypodiopsida</taxon>
        <taxon>Polypodiidae</taxon>
        <taxon>Polypodiales</taxon>
        <taxon>Pteridineae</taxon>
        <taxon>Pteridaceae</taxon>
        <taxon>Vittarioideae</taxon>
        <taxon>Adiantum</taxon>
    </lineage>
</organism>
<dbReference type="PANTHER" id="PTHR12396:SF46">
    <property type="entry name" value="METHYL-CPG-BINDING DOMAIN-CONTAINING PROTEIN 6"/>
    <property type="match status" value="1"/>
</dbReference>
<dbReference type="GO" id="GO:0005634">
    <property type="term" value="C:nucleus"/>
    <property type="evidence" value="ECO:0007669"/>
    <property type="project" value="UniProtKB-SubCell"/>
</dbReference>
<feature type="domain" description="MBD" evidence="6">
    <location>
        <begin position="384"/>
        <end position="462"/>
    </location>
</feature>
<sequence>MAVSGFDFVTPTIKQHNYDPASNIIMDKQSLDLNKQALDLNEVPSNELGLDLREASCSHDLGSSLHPRRGGWLELFRNMFGHDKMMSDSGPFASCTTMLNSRYINHMPQADGILHHSDPRLVSCHGSQLGEKIYKGHAVSQNGDAAKDRITETSNLAFIPDKQKKSCKPFTSEEFNHTNVYASAPLFSHAAAGGSHIKNPSVNASGQPGCATSVLPPFFSSPEGLKPKTGIGPWDKGPQRLSGLYSNVDQASVASSISRGFDHYKASIPMWDLTSQPFPQWAADFQSLRHAEASCITSSGLFSQMHVMEKIERGGLPAQVSEVAPMEAKTESGALTICPEKEKVSSCPSKKGSGRSDREKLTGLMNGGNALCLSEDKEKFPDPRVRIIDSPDWLPTGWITEVKTRMAGSTAGTTDKYYKDPVTGRRFRSKNEVLSFLQTGRLCRNKPQFRPLECFATTSTLPFLIPRQDQSVGSLDNSQAVLARTTYLTSANDFSCQASMCQTLCPPNVILERFKINEGQMNVTSFPSGSSDVLRASDKGPRVEGSGSCTEFDANDVGKPYMSGWPGISNACMHNETVQNHKRNSDSVSLLSPKRLRSTVKELRGKEKWLFCMEQTSRDADRHEFSSGVECDIKTAQSSYPGLLNRQEPSGAHDKAVTDYLTARYKANLKALGLYDASMIRNASEVNLGYTKELQPRTASVIKRFDIERVGVTNSTHHNVLPGPVGLAPHLQNKGSTYGVCVERLISNLQDT</sequence>
<dbReference type="Pfam" id="PF01429">
    <property type="entry name" value="MBD"/>
    <property type="match status" value="1"/>
</dbReference>
<comment type="subcellular location">
    <subcellularLocation>
        <location evidence="1">Nucleus</location>
    </subcellularLocation>
</comment>
<evidence type="ECO:0000256" key="1">
    <source>
        <dbReference type="ARBA" id="ARBA00004123"/>
    </source>
</evidence>
<dbReference type="GO" id="GO:0003677">
    <property type="term" value="F:DNA binding"/>
    <property type="evidence" value="ECO:0007669"/>
    <property type="project" value="UniProtKB-KW"/>
</dbReference>
<comment type="caution">
    <text evidence="7">The sequence shown here is derived from an EMBL/GenBank/DDBJ whole genome shotgun (WGS) entry which is preliminary data.</text>
</comment>
<name>A0A9D4UR24_ADICA</name>